<dbReference type="OrthoDB" id="2422607at2759"/>
<accession>A0A397SXH6</accession>
<feature type="non-terminal residue" evidence="3">
    <location>
        <position position="217"/>
    </location>
</feature>
<keyword evidence="2" id="KW-0472">Membrane</keyword>
<keyword evidence="2" id="KW-1133">Transmembrane helix</keyword>
<evidence type="ECO:0000256" key="1">
    <source>
        <dbReference type="SAM" id="MobiDB-lite"/>
    </source>
</evidence>
<feature type="transmembrane region" description="Helical" evidence="2">
    <location>
        <begin position="49"/>
        <end position="69"/>
    </location>
</feature>
<dbReference type="AlphaFoldDB" id="A0A397SXH6"/>
<evidence type="ECO:0000256" key="2">
    <source>
        <dbReference type="SAM" id="Phobius"/>
    </source>
</evidence>
<sequence length="217" mass="25862">MTQKYYRDKTRKSKSKKSRGDEQIKIIQSHRKKDLSRKKLEETSKSEEFICLIFIIIIIIIIFVIDYILKGSNKFHQNEFVLSPRAHSFCVNEFINSVEILGNKIVSMEFLTSSKHIPMYYAYIRLLLKNSDTFKALEQNLLDNHGDFLKHYYTAHRSYTSIFFKSLKYFSNMEQNIQNILEYNNYKTTPIIIRLKEDSNLTSSKNIFVKFYQSLIF</sequence>
<feature type="region of interest" description="Disordered" evidence="1">
    <location>
        <begin position="1"/>
        <end position="23"/>
    </location>
</feature>
<evidence type="ECO:0000313" key="3">
    <source>
        <dbReference type="EMBL" id="RIA90758.1"/>
    </source>
</evidence>
<dbReference type="EMBL" id="QKYT01000172">
    <property type="protein sequence ID" value="RIA90758.1"/>
    <property type="molecule type" value="Genomic_DNA"/>
</dbReference>
<gene>
    <name evidence="3" type="ORF">C1645_805582</name>
</gene>
<evidence type="ECO:0008006" key="5">
    <source>
        <dbReference type="Google" id="ProtNLM"/>
    </source>
</evidence>
<comment type="caution">
    <text evidence="3">The sequence shown here is derived from an EMBL/GenBank/DDBJ whole genome shotgun (WGS) entry which is preliminary data.</text>
</comment>
<reference evidence="3 4" key="1">
    <citation type="submission" date="2018-06" db="EMBL/GenBank/DDBJ databases">
        <title>Comparative genomics reveals the genomic features of Rhizophagus irregularis, R. cerebriforme, R. diaphanum and Gigaspora rosea, and their symbiotic lifestyle signature.</title>
        <authorList>
            <person name="Morin E."/>
            <person name="San Clemente H."/>
            <person name="Chen E.C.H."/>
            <person name="De La Providencia I."/>
            <person name="Hainaut M."/>
            <person name="Kuo A."/>
            <person name="Kohler A."/>
            <person name="Murat C."/>
            <person name="Tang N."/>
            <person name="Roy S."/>
            <person name="Loubradou J."/>
            <person name="Henrissat B."/>
            <person name="Grigoriev I.V."/>
            <person name="Corradi N."/>
            <person name="Roux C."/>
            <person name="Martin F.M."/>
        </authorList>
    </citation>
    <scope>NUCLEOTIDE SEQUENCE [LARGE SCALE GENOMIC DNA]</scope>
    <source>
        <strain evidence="3 4">DAOM 227022</strain>
    </source>
</reference>
<evidence type="ECO:0000313" key="4">
    <source>
        <dbReference type="Proteomes" id="UP000265703"/>
    </source>
</evidence>
<keyword evidence="2" id="KW-0812">Transmembrane</keyword>
<protein>
    <recommendedName>
        <fullName evidence="5">Transmembrane protein</fullName>
    </recommendedName>
</protein>
<name>A0A397SXH6_9GLOM</name>
<dbReference type="Proteomes" id="UP000265703">
    <property type="component" value="Unassembled WGS sequence"/>
</dbReference>
<keyword evidence="4" id="KW-1185">Reference proteome</keyword>
<organism evidence="3 4">
    <name type="scientific">Glomus cerebriforme</name>
    <dbReference type="NCBI Taxonomy" id="658196"/>
    <lineage>
        <taxon>Eukaryota</taxon>
        <taxon>Fungi</taxon>
        <taxon>Fungi incertae sedis</taxon>
        <taxon>Mucoromycota</taxon>
        <taxon>Glomeromycotina</taxon>
        <taxon>Glomeromycetes</taxon>
        <taxon>Glomerales</taxon>
        <taxon>Glomeraceae</taxon>
        <taxon>Glomus</taxon>
    </lineage>
</organism>
<proteinExistence type="predicted"/>